<dbReference type="OrthoDB" id="9027184at2"/>
<dbReference type="RefSeq" id="WP_141243066.1">
    <property type="nucleotide sequence ID" value="NZ_FRDM01000021.1"/>
</dbReference>
<organism evidence="2 3">
    <name type="scientific">Geodermatophilus obscurus</name>
    <dbReference type="NCBI Taxonomy" id="1861"/>
    <lineage>
        <taxon>Bacteria</taxon>
        <taxon>Bacillati</taxon>
        <taxon>Actinomycetota</taxon>
        <taxon>Actinomycetes</taxon>
        <taxon>Geodermatophilales</taxon>
        <taxon>Geodermatophilaceae</taxon>
        <taxon>Geodermatophilus</taxon>
    </lineage>
</organism>
<dbReference type="Proteomes" id="UP000184428">
    <property type="component" value="Unassembled WGS sequence"/>
</dbReference>
<dbReference type="InterPro" id="IPR011749">
    <property type="entry name" value="CHP02243"/>
</dbReference>
<evidence type="ECO:0000313" key="2">
    <source>
        <dbReference type="EMBL" id="SHN83735.1"/>
    </source>
</evidence>
<dbReference type="EMBL" id="FRDM01000021">
    <property type="protein sequence ID" value="SHN83735.1"/>
    <property type="molecule type" value="Genomic_DNA"/>
</dbReference>
<evidence type="ECO:0000256" key="1">
    <source>
        <dbReference type="SAM" id="MobiDB-lite"/>
    </source>
</evidence>
<sequence length="745" mass="78367">MTLPLPVLDDRDYDQLLAELRARIPVYTPEWSDLGPSDPGITLLELVAHLGETLLFRFNQIPDQTRLWLLRLLQVPPYPPRRATGLVAFRAERADGPPAPVPLGSEVRAGAVPFRVGNDVTVFPVTATGVVKAIAPVPEDPILRDELDAILDAADLDLASAQPYEAVVLEPDPSVAGFEPLDVSVAADRCLWVAVSAPEGAPGSPEEQRRTLLDPQGLLVRRPLVLGIGIDTHRPTIDDVGSCPGEPGVAGTGATVAPGAERPGGPADRVDSSLVWQVGVTDGGYAAAAVVRDTTDGLRRSGVVALQLPTARLAEIGPVEPDDPDLAGVGDAPPALGDRPEPLFWLRAFPREGVPDIGRLLWVGVNAAEVEQVAQAPPELLGTGHGLSAQELPLTNAPVVPGTLQVEVLEDDGTWVPWEVVDSLAAAGPGDRVLALDPVAGRLRCGDAVRGRVLPLGAAVRAAGYHHGGGRVGNVAPRAIDRVVDVPVVQVGNPLPTSGGEEAETITRALERIPGELARQDRAVVAEDFRELATVPGVGRAECLPRFHPPSRATDAAGVVTVVVWPTEDPRHPDAPSADTTLLRAVCQRLDARRLVTTELYVVPPTYHPVAISVGLAVKRGHSEIGVRRWVELVLRQYLSPLPPYGPEGRGWPLGRRVHGPELEAAVLQVEGVEFVEDLLVADLAGAAPVPGTVALAGWEVPELREVTVVVGAPPAAGSSPPGPLPPPSPQAPAPVPVPVPRDEC</sequence>
<gene>
    <name evidence="2" type="ORF">SAMN05660350_03480</name>
</gene>
<feature type="compositionally biased region" description="Pro residues" evidence="1">
    <location>
        <begin position="721"/>
        <end position="745"/>
    </location>
</feature>
<feature type="region of interest" description="Disordered" evidence="1">
    <location>
        <begin position="713"/>
        <end position="745"/>
    </location>
</feature>
<protein>
    <submittedName>
        <fullName evidence="2">Putative baseplate assembly protein</fullName>
    </submittedName>
</protein>
<proteinExistence type="predicted"/>
<name>A0A1M7ULF4_9ACTN</name>
<dbReference type="AlphaFoldDB" id="A0A1M7ULF4"/>
<accession>A0A1M7ULF4</accession>
<reference evidence="2 3" key="1">
    <citation type="submission" date="2016-12" db="EMBL/GenBank/DDBJ databases">
        <authorList>
            <person name="Song W.-J."/>
            <person name="Kurnit D.M."/>
        </authorList>
    </citation>
    <scope>NUCLEOTIDE SEQUENCE [LARGE SCALE GENOMIC DNA]</scope>
    <source>
        <strain evidence="2 3">DSM 43162</strain>
    </source>
</reference>
<evidence type="ECO:0000313" key="3">
    <source>
        <dbReference type="Proteomes" id="UP000184428"/>
    </source>
</evidence>
<dbReference type="NCBIfam" id="TIGR02243">
    <property type="entry name" value="putative baseplate assembly protein"/>
    <property type="match status" value="1"/>
</dbReference>